<gene>
    <name evidence="1" type="ORF">DV20_04890</name>
</gene>
<dbReference type="EMBL" id="JMQI01000011">
    <property type="protein sequence ID" value="KDN23055.1"/>
    <property type="molecule type" value="Genomic_DNA"/>
</dbReference>
<dbReference type="Proteomes" id="UP000027345">
    <property type="component" value="Unassembled WGS sequence"/>
</dbReference>
<organism evidence="1 2">
    <name type="scientific">Amycolatopsis rifamycinica</name>
    <dbReference type="NCBI Taxonomy" id="287986"/>
    <lineage>
        <taxon>Bacteria</taxon>
        <taxon>Bacillati</taxon>
        <taxon>Actinomycetota</taxon>
        <taxon>Actinomycetes</taxon>
        <taxon>Pseudonocardiales</taxon>
        <taxon>Pseudonocardiaceae</taxon>
        <taxon>Amycolatopsis</taxon>
    </lineage>
</organism>
<sequence>MTRSARELLGKIQAGLAPRDGDNRLVPLITAGRAPRAVFAALAAEEKLITLSDWRSFHELAARAGEPNARAFFGGLAPGEQQANGMLDALLAATGPDHGEELPRAGCQVYPAYVAWLALNGEPAATAAGIFANFAAFGRYCRDVAAGMREHYGFTDEQCAFFDFFAADVPEIEEQALAAIQAGLDAHRLDEGEAHRCARLFQSYELLFWNTLADEFPG</sequence>
<dbReference type="InterPro" id="IPR016084">
    <property type="entry name" value="Haem_Oase-like_multi-hlx"/>
</dbReference>
<protein>
    <submittedName>
        <fullName evidence="1">Transcriptional regulator</fullName>
    </submittedName>
</protein>
<comment type="caution">
    <text evidence="1">The sequence shown here is derived from an EMBL/GenBank/DDBJ whole genome shotgun (WGS) entry which is preliminary data.</text>
</comment>
<dbReference type="AlphaFoldDB" id="A0A066U7I5"/>
<dbReference type="Gene3D" id="1.20.910.10">
    <property type="entry name" value="Heme oxygenase-like"/>
    <property type="match status" value="1"/>
</dbReference>
<evidence type="ECO:0000313" key="2">
    <source>
        <dbReference type="Proteomes" id="UP000027345"/>
    </source>
</evidence>
<dbReference type="RefSeq" id="WP_043776696.1">
    <property type="nucleotide sequence ID" value="NZ_JMQI01000011.1"/>
</dbReference>
<dbReference type="STRING" id="287986.DV20_04890"/>
<dbReference type="OrthoDB" id="3467339at2"/>
<dbReference type="eggNOG" id="COG0819">
    <property type="taxonomic scope" value="Bacteria"/>
</dbReference>
<accession>A0A066U7I5</accession>
<reference evidence="1 2" key="1">
    <citation type="submission" date="2014-05" db="EMBL/GenBank/DDBJ databases">
        <title>Draft genome sequence of Amycolatopsis rifamycinica DSM 46095.</title>
        <authorList>
            <person name="Lal R."/>
            <person name="Saxena A."/>
            <person name="Kumari R."/>
            <person name="Mukherjee U."/>
            <person name="Singh P."/>
            <person name="Sangwan N."/>
            <person name="Mahato N.K."/>
        </authorList>
    </citation>
    <scope>NUCLEOTIDE SEQUENCE [LARGE SCALE GENOMIC DNA]</scope>
    <source>
        <strain evidence="1 2">DSM 46095</strain>
    </source>
</reference>
<proteinExistence type="predicted"/>
<evidence type="ECO:0000313" key="1">
    <source>
        <dbReference type="EMBL" id="KDN23055.1"/>
    </source>
</evidence>
<name>A0A066U7I5_9PSEU</name>
<keyword evidence="2" id="KW-1185">Reference proteome</keyword>
<dbReference type="SUPFAM" id="SSF48613">
    <property type="entry name" value="Heme oxygenase-like"/>
    <property type="match status" value="1"/>
</dbReference>